<dbReference type="GO" id="GO:0009966">
    <property type="term" value="P:regulation of signal transduction"/>
    <property type="evidence" value="ECO:0007669"/>
    <property type="project" value="InterPro"/>
</dbReference>
<evidence type="ECO:0000313" key="12">
    <source>
        <dbReference type="EMBL" id="ATU83219.1"/>
    </source>
</evidence>
<evidence type="ECO:0000256" key="10">
    <source>
        <dbReference type="SAM" id="MobiDB-lite"/>
    </source>
</evidence>
<evidence type="ECO:0000256" key="7">
    <source>
        <dbReference type="ARBA" id="ARBA00022989"/>
    </source>
</evidence>
<dbReference type="EMBL" id="KY618679">
    <property type="protein sequence ID" value="ATU83219.1"/>
    <property type="molecule type" value="Genomic_DNA"/>
</dbReference>
<dbReference type="GO" id="GO:0033644">
    <property type="term" value="C:host cell membrane"/>
    <property type="evidence" value="ECO:0007669"/>
    <property type="project" value="UniProtKB-SubCell"/>
</dbReference>
<sequence length="130" mass="14768">MQTLLILLALLSPVLTTYADYSKCKFADIWNFLDCYQEKIDMPSYYLVIVGIVMVCSCTFFAIMIYPCFDLGWNSVEAFTYTLESSSLASTPPPTPPPRRNQFPMIQYLEEPPPRPPSTVSYFHITGGDD</sequence>
<keyword evidence="2" id="KW-0244">Early protein</keyword>
<accession>A0A3S6PYN2</accession>
<evidence type="ECO:0000256" key="3">
    <source>
        <dbReference type="ARBA" id="ARBA00022553"/>
    </source>
</evidence>
<keyword evidence="9" id="KW-0325">Glycoprotein</keyword>
<name>A0A3S6PYN2_9ADEN</name>
<keyword evidence="5" id="KW-0732">Signal</keyword>
<feature type="transmembrane region" description="Helical" evidence="11">
    <location>
        <begin position="43"/>
        <end position="66"/>
    </location>
</feature>
<evidence type="ECO:0000256" key="6">
    <source>
        <dbReference type="ARBA" id="ARBA00022870"/>
    </source>
</evidence>
<proteinExistence type="predicted"/>
<keyword evidence="6" id="KW-1043">Host membrane</keyword>
<keyword evidence="4 11" id="KW-0812">Transmembrane</keyword>
<evidence type="ECO:0000256" key="8">
    <source>
        <dbReference type="ARBA" id="ARBA00023136"/>
    </source>
</evidence>
<keyword evidence="8 11" id="KW-0472">Membrane</keyword>
<gene>
    <name evidence="12" type="primary">E3</name>
</gene>
<evidence type="ECO:0000256" key="5">
    <source>
        <dbReference type="ARBA" id="ARBA00022729"/>
    </source>
</evidence>
<dbReference type="InterPro" id="IPR008131">
    <property type="entry name" value="Adeno_E3_14_5"/>
</dbReference>
<organism evidence="12">
    <name type="scientific">Human mastadenovirus D</name>
    <dbReference type="NCBI Taxonomy" id="130310"/>
    <lineage>
        <taxon>Viruses</taxon>
        <taxon>Varidnaviria</taxon>
        <taxon>Bamfordvirae</taxon>
        <taxon>Preplasmiviricota</taxon>
        <taxon>Polisuviricotina</taxon>
        <taxon>Pharingeaviricetes</taxon>
        <taxon>Rowavirales</taxon>
        <taxon>Adenoviridae</taxon>
        <taxon>Mastadenovirus</taxon>
        <taxon>Mastadenovirus dominans</taxon>
    </lineage>
</organism>
<keyword evidence="7 11" id="KW-1133">Transmembrane helix</keyword>
<reference evidence="12" key="1">
    <citation type="submission" date="2017-02" db="EMBL/GenBank/DDBJ databases">
        <title>HAdV-D80 - A Novel Adenovirus Causing ARDS and Disseminated Infection with Fatal Outcome.</title>
        <authorList>
            <person name="Hage E."/>
            <person name="Heim A."/>
        </authorList>
    </citation>
    <scope>NUCLEOTIDE SEQUENCE [LARGE SCALE GENOMIC DNA]</scope>
    <source>
        <strain evidence="12">Human/DEU/Berlin/2014/80[P19/23H28F22]</strain>
    </source>
</reference>
<keyword evidence="3" id="KW-0597">Phosphoprotein</keyword>
<feature type="region of interest" description="Disordered" evidence="10">
    <location>
        <begin position="110"/>
        <end position="130"/>
    </location>
</feature>
<dbReference type="Pfam" id="PF04834">
    <property type="entry name" value="Adeno_E3_14_5"/>
    <property type="match status" value="1"/>
</dbReference>
<evidence type="ECO:0000256" key="9">
    <source>
        <dbReference type="ARBA" id="ARBA00023180"/>
    </source>
</evidence>
<evidence type="ECO:0000256" key="2">
    <source>
        <dbReference type="ARBA" id="ARBA00022518"/>
    </source>
</evidence>
<dbReference type="GO" id="GO:0016020">
    <property type="term" value="C:membrane"/>
    <property type="evidence" value="ECO:0007669"/>
    <property type="project" value="InterPro"/>
</dbReference>
<protein>
    <submittedName>
        <fullName evidence="12">14.8 kDa protein</fullName>
    </submittedName>
</protein>
<evidence type="ECO:0000256" key="1">
    <source>
        <dbReference type="ARBA" id="ARBA00004379"/>
    </source>
</evidence>
<evidence type="ECO:0000256" key="4">
    <source>
        <dbReference type="ARBA" id="ARBA00022692"/>
    </source>
</evidence>
<evidence type="ECO:0000256" key="11">
    <source>
        <dbReference type="SAM" id="Phobius"/>
    </source>
</evidence>
<dbReference type="Proteomes" id="UP000318028">
    <property type="component" value="Segment"/>
</dbReference>
<comment type="subcellular location">
    <subcellularLocation>
        <location evidence="1">Host membrane</location>
        <topology evidence="1">Single-pass membrane protein</topology>
    </subcellularLocation>
</comment>